<gene>
    <name evidence="2" type="ORF">KDH_08520</name>
</gene>
<proteinExistence type="predicted"/>
<dbReference type="InterPro" id="IPR036237">
    <property type="entry name" value="Xyl_isomerase-like_sf"/>
</dbReference>
<reference evidence="2 3" key="1">
    <citation type="submission" date="2023-02" db="EMBL/GenBank/DDBJ databases">
        <title>Dictyobacter halimunensis sp. nov., a new member of the class Ktedonobacteria from forest soil in a geothermal area.</title>
        <authorList>
            <person name="Rachmania M.K."/>
            <person name="Ningsih F."/>
            <person name="Sakai Y."/>
            <person name="Yabe S."/>
            <person name="Yokota A."/>
            <person name="Sjamsuridzal W."/>
        </authorList>
    </citation>
    <scope>NUCLEOTIDE SEQUENCE [LARGE SCALE GENOMIC DNA]</scope>
    <source>
        <strain evidence="2 3">S3.2.2.5</strain>
    </source>
</reference>
<dbReference type="InterPro" id="IPR013022">
    <property type="entry name" value="Xyl_isomerase-like_TIM-brl"/>
</dbReference>
<accession>A0ABQ6FKA4</accession>
<evidence type="ECO:0000259" key="1">
    <source>
        <dbReference type="Pfam" id="PF01261"/>
    </source>
</evidence>
<evidence type="ECO:0000313" key="2">
    <source>
        <dbReference type="EMBL" id="GLV54003.1"/>
    </source>
</evidence>
<feature type="domain" description="Xylose isomerase-like TIM barrel" evidence="1">
    <location>
        <begin position="24"/>
        <end position="259"/>
    </location>
</feature>
<dbReference type="Proteomes" id="UP001344906">
    <property type="component" value="Unassembled WGS sequence"/>
</dbReference>
<dbReference type="Pfam" id="PF01261">
    <property type="entry name" value="AP_endonuc_2"/>
    <property type="match status" value="1"/>
</dbReference>
<dbReference type="PANTHER" id="PTHR12110">
    <property type="entry name" value="HYDROXYPYRUVATE ISOMERASE"/>
    <property type="match status" value="1"/>
</dbReference>
<organism evidence="2 3">
    <name type="scientific">Dictyobacter halimunensis</name>
    <dbReference type="NCBI Taxonomy" id="3026934"/>
    <lineage>
        <taxon>Bacteria</taxon>
        <taxon>Bacillati</taxon>
        <taxon>Chloroflexota</taxon>
        <taxon>Ktedonobacteria</taxon>
        <taxon>Ktedonobacterales</taxon>
        <taxon>Dictyobacteraceae</taxon>
        <taxon>Dictyobacter</taxon>
    </lineage>
</organism>
<dbReference type="SUPFAM" id="SSF51658">
    <property type="entry name" value="Xylose isomerase-like"/>
    <property type="match status" value="1"/>
</dbReference>
<dbReference type="PANTHER" id="PTHR12110:SF21">
    <property type="entry name" value="XYLOSE ISOMERASE-LIKE TIM BARREL DOMAIN-CONTAINING PROTEIN"/>
    <property type="match status" value="1"/>
</dbReference>
<name>A0ABQ6FKA4_9CHLR</name>
<evidence type="ECO:0000313" key="3">
    <source>
        <dbReference type="Proteomes" id="UP001344906"/>
    </source>
</evidence>
<keyword evidence="3" id="KW-1185">Reference proteome</keyword>
<dbReference type="InterPro" id="IPR050312">
    <property type="entry name" value="IolE/XylAMocC-like"/>
</dbReference>
<sequence length="274" mass="30562">MRRAQLAINSVSTKQSNLEEALTAYANAGFRNVEFVLSHVKTYLAQGHSLDAVRHLLHQQQLTAIGGFDTHVVCFGSHEAQQTNHERVLENAQLIHDLGGGTLVVGTDGPSDGASIEALESITSTFRSLIKQIEHLHVSIALEFNWSPIVRSLQSAVRVAEHVSHPQFGVLFDPAHYYTTVTKFEHLTPETVRWIKHVHLNDMRDKPGELSNCNSDRVLPGQGILDLHAIISRLEAYGYQGFFSIEMFNEELWALPAETAAMQCYQSLLPLCQQ</sequence>
<dbReference type="EMBL" id="BSRI01000001">
    <property type="protein sequence ID" value="GLV54003.1"/>
    <property type="molecule type" value="Genomic_DNA"/>
</dbReference>
<comment type="caution">
    <text evidence="2">The sequence shown here is derived from an EMBL/GenBank/DDBJ whole genome shotgun (WGS) entry which is preliminary data.</text>
</comment>
<protein>
    <recommendedName>
        <fullName evidence="1">Xylose isomerase-like TIM barrel domain-containing protein</fullName>
    </recommendedName>
</protein>
<dbReference type="Gene3D" id="3.20.20.150">
    <property type="entry name" value="Divalent-metal-dependent TIM barrel enzymes"/>
    <property type="match status" value="1"/>
</dbReference>
<dbReference type="RefSeq" id="WP_338247718.1">
    <property type="nucleotide sequence ID" value="NZ_BSRI01000001.1"/>
</dbReference>